<feature type="transmembrane region" description="Helical" evidence="6">
    <location>
        <begin position="188"/>
        <end position="205"/>
    </location>
</feature>
<feature type="transmembrane region" description="Helical" evidence="6">
    <location>
        <begin position="211"/>
        <end position="228"/>
    </location>
</feature>
<dbReference type="PROSITE" id="PS50156">
    <property type="entry name" value="SSD"/>
    <property type="match status" value="1"/>
</dbReference>
<reference evidence="8 9" key="1">
    <citation type="submission" date="2018-12" db="EMBL/GenBank/DDBJ databases">
        <title>Genome sequence from the cellulolytic species, Caldicellulosiruptor changbaiensis.</title>
        <authorList>
            <person name="Blumer-Schuette S.E."/>
            <person name="Mendoza C."/>
        </authorList>
    </citation>
    <scope>NUCLEOTIDE SEQUENCE [LARGE SCALE GENOMIC DNA]</scope>
    <source>
        <strain evidence="8 9">CBS-Z</strain>
    </source>
</reference>
<feature type="domain" description="SSD" evidence="7">
    <location>
        <begin position="539"/>
        <end position="686"/>
    </location>
</feature>
<dbReference type="GO" id="GO:0005886">
    <property type="term" value="C:plasma membrane"/>
    <property type="evidence" value="ECO:0007669"/>
    <property type="project" value="UniProtKB-SubCell"/>
</dbReference>
<dbReference type="InterPro" id="IPR050545">
    <property type="entry name" value="Mycobact_MmpL"/>
</dbReference>
<evidence type="ECO:0000256" key="4">
    <source>
        <dbReference type="ARBA" id="ARBA00022989"/>
    </source>
</evidence>
<accession>A0A3T0D2U5</accession>
<dbReference type="KEGG" id="ccha:ELD05_01225"/>
<evidence type="ECO:0000256" key="2">
    <source>
        <dbReference type="ARBA" id="ARBA00022475"/>
    </source>
</evidence>
<dbReference type="InterPro" id="IPR004869">
    <property type="entry name" value="MMPL_dom"/>
</dbReference>
<keyword evidence="5 6" id="KW-0472">Membrane</keyword>
<dbReference type="AlphaFoldDB" id="A0A3T0D2U5"/>
<dbReference type="EMBL" id="CP034791">
    <property type="protein sequence ID" value="AZT89414.1"/>
    <property type="molecule type" value="Genomic_DNA"/>
</dbReference>
<sequence length="714" mass="79823">MTISQNRNGDDVAVHKFGLFVAKHRKLVLAIAILLLIPSIYGFVTTKVNYDILTYLPKDLESVKGQDILDKEFKQAALSMLIVKGDMNISSIQRLKSKISHVDGVEKVIWIDDFLDPTIPKEMLPDILKNTFYSKDSTLLLIQFKNSASSLETQNAISKIRKIATAQCFLSGMSAIIKDTRDLSDRETPLYVLVAVIFIFILLLLTMESPIVPILFLTSIGMAIIYNLGTNKFLGEISYITKSLAAVLQLGVTMDFSIFLMHRYDEERKRFESREEAMAEAISKTLVAILSSAATAIAGFLALCVMRLRIGADIGIVMAKGVFLGVIGTVTILPALILTFDRAIHKFRLKNILPTFSKTAEFVTKYHVVLFVVFLLAFIPAIYGRVNIKEYYNLIDSLPKTMKSVQATDLLKKEYNMTTTHMVLVDRSVPKYQIKNMCEEIKRVKGVEKVLAFDDILGPAIPDEFIPSSVKENFEKGNFKLIMINSIYKSATDEENAQIERIQQIVKKYSKRSYVTGEGVLTKDLVEMADTDLKRVDFVSILAIFMIILITFKSISIPIILVLAIELAIFINLAIPYYTNVTVPFIASIVLGTIQLGSAINYAILMTTRFREEIQKGHDRFEAIKIAVKTSSRSVVTSALAFAFSTLAVALIAKIDMIRSLCEMLSRGAVISMIVILFVLPSLLLLFEGAIAKTTFGWRSKEASVKPSEEYETL</sequence>
<feature type="transmembrane region" description="Helical" evidence="6">
    <location>
        <begin position="240"/>
        <end position="261"/>
    </location>
</feature>
<dbReference type="Gene3D" id="1.20.1640.10">
    <property type="entry name" value="Multidrug efflux transporter AcrB transmembrane domain"/>
    <property type="match status" value="2"/>
</dbReference>
<feature type="transmembrane region" description="Helical" evidence="6">
    <location>
        <begin position="665"/>
        <end position="687"/>
    </location>
</feature>
<evidence type="ECO:0000313" key="8">
    <source>
        <dbReference type="EMBL" id="AZT89414.1"/>
    </source>
</evidence>
<keyword evidence="9" id="KW-1185">Reference proteome</keyword>
<evidence type="ECO:0000256" key="3">
    <source>
        <dbReference type="ARBA" id="ARBA00022692"/>
    </source>
</evidence>
<gene>
    <name evidence="8" type="ORF">ELD05_01225</name>
</gene>
<feature type="transmembrane region" description="Helical" evidence="6">
    <location>
        <begin position="281"/>
        <end position="305"/>
    </location>
</feature>
<evidence type="ECO:0000256" key="6">
    <source>
        <dbReference type="SAM" id="Phobius"/>
    </source>
</evidence>
<feature type="transmembrane region" description="Helical" evidence="6">
    <location>
        <begin position="27"/>
        <end position="44"/>
    </location>
</feature>
<dbReference type="Proteomes" id="UP000282930">
    <property type="component" value="Chromosome"/>
</dbReference>
<dbReference type="InterPro" id="IPR000731">
    <property type="entry name" value="SSD"/>
</dbReference>
<evidence type="ECO:0000313" key="9">
    <source>
        <dbReference type="Proteomes" id="UP000282930"/>
    </source>
</evidence>
<dbReference type="Pfam" id="PF03176">
    <property type="entry name" value="MMPL"/>
    <property type="match status" value="2"/>
</dbReference>
<dbReference type="PANTHER" id="PTHR33406">
    <property type="entry name" value="MEMBRANE PROTEIN MJ1562-RELATED"/>
    <property type="match status" value="1"/>
</dbReference>
<feature type="transmembrane region" description="Helical" evidence="6">
    <location>
        <begin position="635"/>
        <end position="653"/>
    </location>
</feature>
<dbReference type="PANTHER" id="PTHR33406:SF13">
    <property type="entry name" value="MEMBRANE PROTEIN YDFJ"/>
    <property type="match status" value="1"/>
</dbReference>
<organism evidence="8 9">
    <name type="scientific">Caldicellulosiruptor changbaiensis</name>
    <dbReference type="NCBI Taxonomy" id="1222016"/>
    <lineage>
        <taxon>Bacteria</taxon>
        <taxon>Bacillati</taxon>
        <taxon>Bacillota</taxon>
        <taxon>Bacillota incertae sedis</taxon>
        <taxon>Caldicellulosiruptorales</taxon>
        <taxon>Caldicellulosiruptoraceae</taxon>
        <taxon>Caldicellulosiruptor</taxon>
    </lineage>
</organism>
<protein>
    <submittedName>
        <fullName evidence="8">Antibiotic ABC transporter permease</fullName>
    </submittedName>
</protein>
<feature type="transmembrane region" description="Helical" evidence="6">
    <location>
        <begin position="583"/>
        <end position="605"/>
    </location>
</feature>
<dbReference type="RefSeq" id="WP_127351043.1">
    <property type="nucleotide sequence ID" value="NZ_CP034791.1"/>
</dbReference>
<keyword evidence="2" id="KW-1003">Cell membrane</keyword>
<feature type="transmembrane region" description="Helical" evidence="6">
    <location>
        <begin position="366"/>
        <end position="384"/>
    </location>
</feature>
<keyword evidence="4 6" id="KW-1133">Transmembrane helix</keyword>
<dbReference type="SUPFAM" id="SSF82866">
    <property type="entry name" value="Multidrug efflux transporter AcrB transmembrane domain"/>
    <property type="match status" value="2"/>
</dbReference>
<name>A0A3T0D2U5_9FIRM</name>
<evidence type="ECO:0000256" key="5">
    <source>
        <dbReference type="ARBA" id="ARBA00023136"/>
    </source>
</evidence>
<proteinExistence type="predicted"/>
<evidence type="ECO:0000259" key="7">
    <source>
        <dbReference type="PROSITE" id="PS50156"/>
    </source>
</evidence>
<feature type="transmembrane region" description="Helical" evidence="6">
    <location>
        <begin position="317"/>
        <end position="340"/>
    </location>
</feature>
<comment type="subcellular location">
    <subcellularLocation>
        <location evidence="1">Cell membrane</location>
        <topology evidence="1">Multi-pass membrane protein</topology>
    </subcellularLocation>
</comment>
<feature type="transmembrane region" description="Helical" evidence="6">
    <location>
        <begin position="538"/>
        <end position="571"/>
    </location>
</feature>
<evidence type="ECO:0000256" key="1">
    <source>
        <dbReference type="ARBA" id="ARBA00004651"/>
    </source>
</evidence>
<keyword evidence="3 6" id="KW-0812">Transmembrane</keyword>